<feature type="transmembrane region" description="Helical" evidence="3">
    <location>
        <begin position="346"/>
        <end position="367"/>
    </location>
</feature>
<dbReference type="Pfam" id="PF00560">
    <property type="entry name" value="LRR_1"/>
    <property type="match status" value="4"/>
</dbReference>
<organism evidence="5 6">
    <name type="scientific">Chytriomyces confervae</name>
    <dbReference type="NCBI Taxonomy" id="246404"/>
    <lineage>
        <taxon>Eukaryota</taxon>
        <taxon>Fungi</taxon>
        <taxon>Fungi incertae sedis</taxon>
        <taxon>Chytridiomycota</taxon>
        <taxon>Chytridiomycota incertae sedis</taxon>
        <taxon>Chytridiomycetes</taxon>
        <taxon>Chytridiales</taxon>
        <taxon>Chytriomycetaceae</taxon>
        <taxon>Chytriomyces</taxon>
    </lineage>
</organism>
<dbReference type="InterPro" id="IPR001810">
    <property type="entry name" value="F-box_dom"/>
</dbReference>
<reference evidence="5 6" key="1">
    <citation type="journal article" date="2019" name="Sci. Rep.">
        <title>Comparative genomics of chytrid fungi reveal insights into the obligate biotrophic and pathogenic lifestyle of Synchytrium endobioticum.</title>
        <authorList>
            <person name="van de Vossenberg B.T.L.H."/>
            <person name="Warris S."/>
            <person name="Nguyen H.D.T."/>
            <person name="van Gent-Pelzer M.P.E."/>
            <person name="Joly D.L."/>
            <person name="van de Geest H.C."/>
            <person name="Bonants P.J.M."/>
            <person name="Smith D.S."/>
            <person name="Levesque C.A."/>
            <person name="van der Lee T.A.J."/>
        </authorList>
    </citation>
    <scope>NUCLEOTIDE SEQUENCE [LARGE SCALE GENOMIC DNA]</scope>
    <source>
        <strain evidence="5 6">CBS 675.73</strain>
    </source>
</reference>
<dbReference type="FunFam" id="3.80.10.10:FF:000221">
    <property type="entry name" value="Leucine-rich repeat receptor-like protein kinase PXL1"/>
    <property type="match status" value="1"/>
</dbReference>
<dbReference type="PROSITE" id="PS50181">
    <property type="entry name" value="FBOX"/>
    <property type="match status" value="1"/>
</dbReference>
<dbReference type="PRINTS" id="PR00019">
    <property type="entry name" value="LEURICHRPT"/>
</dbReference>
<sequence>MELIPNLEWHEAPSKPAKPSATTFQSVPTELIAMTLAWIHPRKVLQFRRICKQINSLLLSHHFAILNLRRFMPLCTVGLNPLDDSIPPNTPTSTTTSNQIGLSHLTSSRFIPTVSTLADELDSLWFTWPPNYQRAYIDAKLGRLVEIAWNRLQIQVASMTRMFGELYNLCVLDLRFCPIQGNLPSELGQMSALHVLKLACNNLSGFIPRELGALANLQVLVLAGNHLTGSVPAELGSLINLETLDLSTNKLSGMIPKELGQLLNLRTLDLSGNQLSGYVPTELSDLVNLYRLCLEGNKLRGRIPAEFTKLVKLEVLILTGNRMSLLIPPLDLARGSRLWSLILENGLPLMTFFMVAGFVLLLSVWHLRVLHVLFFGKPLVL</sequence>
<dbReference type="InterPro" id="IPR032675">
    <property type="entry name" value="LRR_dom_sf"/>
</dbReference>
<keyword evidence="1" id="KW-0433">Leucine-rich repeat</keyword>
<dbReference type="SMART" id="SM00369">
    <property type="entry name" value="LRR_TYP"/>
    <property type="match status" value="5"/>
</dbReference>
<dbReference type="Gene3D" id="3.80.10.10">
    <property type="entry name" value="Ribonuclease Inhibitor"/>
    <property type="match status" value="2"/>
</dbReference>
<dbReference type="PANTHER" id="PTHR48065:SF11">
    <property type="entry name" value="OS11G0213300 PROTEIN"/>
    <property type="match status" value="1"/>
</dbReference>
<keyword evidence="2" id="KW-0677">Repeat</keyword>
<keyword evidence="3" id="KW-0812">Transmembrane</keyword>
<evidence type="ECO:0000256" key="1">
    <source>
        <dbReference type="ARBA" id="ARBA00022614"/>
    </source>
</evidence>
<evidence type="ECO:0000256" key="2">
    <source>
        <dbReference type="ARBA" id="ARBA00022737"/>
    </source>
</evidence>
<dbReference type="InterPro" id="IPR025875">
    <property type="entry name" value="Leu-rich_rpt_4"/>
</dbReference>
<evidence type="ECO:0000259" key="4">
    <source>
        <dbReference type="PROSITE" id="PS50181"/>
    </source>
</evidence>
<gene>
    <name evidence="5" type="ORF">CcCBS67573_g07027</name>
</gene>
<keyword evidence="3" id="KW-1133">Transmembrane helix</keyword>
<dbReference type="InterPro" id="IPR001611">
    <property type="entry name" value="Leu-rich_rpt"/>
</dbReference>
<comment type="caution">
    <text evidence="5">The sequence shown here is derived from an EMBL/GenBank/DDBJ whole genome shotgun (WGS) entry which is preliminary data.</text>
</comment>
<keyword evidence="3" id="KW-0472">Membrane</keyword>
<keyword evidence="6" id="KW-1185">Reference proteome</keyword>
<name>A0A507EXQ5_9FUNG</name>
<proteinExistence type="predicted"/>
<dbReference type="Proteomes" id="UP000320333">
    <property type="component" value="Unassembled WGS sequence"/>
</dbReference>
<evidence type="ECO:0000313" key="5">
    <source>
        <dbReference type="EMBL" id="TPX68833.1"/>
    </source>
</evidence>
<dbReference type="InterPro" id="IPR003591">
    <property type="entry name" value="Leu-rich_rpt_typical-subtyp"/>
</dbReference>
<evidence type="ECO:0000313" key="6">
    <source>
        <dbReference type="Proteomes" id="UP000320333"/>
    </source>
</evidence>
<protein>
    <recommendedName>
        <fullName evidence="4">F-box domain-containing protein</fullName>
    </recommendedName>
</protein>
<dbReference type="OrthoDB" id="676979at2759"/>
<dbReference type="AlphaFoldDB" id="A0A507EXQ5"/>
<dbReference type="SUPFAM" id="SSF52058">
    <property type="entry name" value="L domain-like"/>
    <property type="match status" value="1"/>
</dbReference>
<dbReference type="PANTHER" id="PTHR48065">
    <property type="entry name" value="OS10G0469600 PROTEIN"/>
    <property type="match status" value="1"/>
</dbReference>
<feature type="domain" description="F-box" evidence="4">
    <location>
        <begin position="21"/>
        <end position="68"/>
    </location>
</feature>
<dbReference type="Pfam" id="PF12799">
    <property type="entry name" value="LRR_4"/>
    <property type="match status" value="1"/>
</dbReference>
<dbReference type="FunFam" id="3.80.10.10:FF:000041">
    <property type="entry name" value="LRR receptor-like serine/threonine-protein kinase ERECTA"/>
    <property type="match status" value="1"/>
</dbReference>
<accession>A0A507EXQ5</accession>
<evidence type="ECO:0000256" key="3">
    <source>
        <dbReference type="SAM" id="Phobius"/>
    </source>
</evidence>
<dbReference type="EMBL" id="QEAP01000336">
    <property type="protein sequence ID" value="TPX68833.1"/>
    <property type="molecule type" value="Genomic_DNA"/>
</dbReference>